<dbReference type="AlphaFoldDB" id="A0A0M5J8W4"/>
<gene>
    <name evidence="14" type="ORF">Dbus_chr2Lg641</name>
</gene>
<dbReference type="Proteomes" id="UP000494163">
    <property type="component" value="Chromosome 2L"/>
</dbReference>
<dbReference type="InterPro" id="IPR007741">
    <property type="entry name" value="Ribosomal_mL43/mS25/NADH_DH"/>
</dbReference>
<keyword evidence="10" id="KW-0472">Membrane</keyword>
<evidence type="ECO:0000256" key="2">
    <source>
        <dbReference type="ARBA" id="ARBA00004443"/>
    </source>
</evidence>
<comment type="similarity">
    <text evidence="3">Belongs to the complex I NDUFA2 subunit family.</text>
</comment>
<evidence type="ECO:0000256" key="5">
    <source>
        <dbReference type="ARBA" id="ARBA00022448"/>
    </source>
</evidence>
<dbReference type="Gene3D" id="3.40.30.10">
    <property type="entry name" value="Glutaredoxin"/>
    <property type="match status" value="1"/>
</dbReference>
<keyword evidence="5" id="KW-0813">Transport</keyword>
<evidence type="ECO:0000313" key="14">
    <source>
        <dbReference type="EMBL" id="ALC38556.1"/>
    </source>
</evidence>
<dbReference type="SMART" id="SM00916">
    <property type="entry name" value="L51_S25_CI-B8"/>
    <property type="match status" value="1"/>
</dbReference>
<keyword evidence="15" id="KW-1185">Reference proteome</keyword>
<organism evidence="14 15">
    <name type="scientific">Drosophila busckii</name>
    <name type="common">Fruit fly</name>
    <dbReference type="NCBI Taxonomy" id="30019"/>
    <lineage>
        <taxon>Eukaryota</taxon>
        <taxon>Metazoa</taxon>
        <taxon>Ecdysozoa</taxon>
        <taxon>Arthropoda</taxon>
        <taxon>Hexapoda</taxon>
        <taxon>Insecta</taxon>
        <taxon>Pterygota</taxon>
        <taxon>Neoptera</taxon>
        <taxon>Endopterygota</taxon>
        <taxon>Diptera</taxon>
        <taxon>Brachycera</taxon>
        <taxon>Muscomorpha</taxon>
        <taxon>Ephydroidea</taxon>
        <taxon>Drosophilidae</taxon>
        <taxon>Drosophila</taxon>
    </lineage>
</organism>
<protein>
    <recommendedName>
        <fullName evidence="4">NADH dehydrogenase [ubiquinone] 1 alpha subcomplex subunit 2</fullName>
    </recommendedName>
    <alternativeName>
        <fullName evidence="11">Complex I-B8</fullName>
    </alternativeName>
    <alternativeName>
        <fullName evidence="12">NADH-ubiquinone oxidoreductase B8 subunit</fullName>
    </alternativeName>
</protein>
<dbReference type="Pfam" id="PF05047">
    <property type="entry name" value="L51_S25_CI-B8"/>
    <property type="match status" value="1"/>
</dbReference>
<comment type="function">
    <text evidence="1">Accessory subunit of the mitochondrial membrane respiratory chain NADH dehydrogenase (Complex I), that is believed not to be involved in catalysis. Complex I functions in the transfer of electrons from NADH to the respiratory chain. The immediate electron acceptor for the enzyme is believed to be ubiquinone.</text>
</comment>
<keyword evidence="7" id="KW-0999">Mitochondrion inner membrane</keyword>
<comment type="subcellular location">
    <subcellularLocation>
        <location evidence="2">Mitochondrion inner membrane</location>
        <topology evidence="2">Peripheral membrane protein</topology>
        <orientation evidence="2">Matrix side</orientation>
    </subcellularLocation>
</comment>
<name>A0A0M5J8W4_DROBS</name>
<accession>A0A0M5J8W4</accession>
<dbReference type="PANTHER" id="PTHR12878">
    <property type="entry name" value="NADH-UBIQUINONE OXIDOREDUCTASE B8 SUBUNIT"/>
    <property type="match status" value="1"/>
</dbReference>
<evidence type="ECO:0000256" key="1">
    <source>
        <dbReference type="ARBA" id="ARBA00003195"/>
    </source>
</evidence>
<evidence type="ECO:0000256" key="6">
    <source>
        <dbReference type="ARBA" id="ARBA00022660"/>
    </source>
</evidence>
<dbReference type="SUPFAM" id="SSF52833">
    <property type="entry name" value="Thioredoxin-like"/>
    <property type="match status" value="1"/>
</dbReference>
<dbReference type="OMA" id="FIEQQYV"/>
<dbReference type="STRING" id="30019.A0A0M5J8W4"/>
<dbReference type="SMR" id="A0A0M5J8W4"/>
<dbReference type="PANTHER" id="PTHR12878:SF0">
    <property type="entry name" value="NADH DEHYDROGENASE [UBIQUINONE] 1 ALPHA SUBCOMPLEX SUBUNIT 2"/>
    <property type="match status" value="1"/>
</dbReference>
<dbReference type="GO" id="GO:0005743">
    <property type="term" value="C:mitochondrial inner membrane"/>
    <property type="evidence" value="ECO:0007669"/>
    <property type="project" value="UniProtKB-SubCell"/>
</dbReference>
<evidence type="ECO:0000259" key="13">
    <source>
        <dbReference type="SMART" id="SM00916"/>
    </source>
</evidence>
<evidence type="ECO:0000256" key="12">
    <source>
        <dbReference type="ARBA" id="ARBA00032513"/>
    </source>
</evidence>
<dbReference type="InterPro" id="IPR036249">
    <property type="entry name" value="Thioredoxin-like_sf"/>
</dbReference>
<evidence type="ECO:0000256" key="10">
    <source>
        <dbReference type="ARBA" id="ARBA00023136"/>
    </source>
</evidence>
<evidence type="ECO:0000256" key="8">
    <source>
        <dbReference type="ARBA" id="ARBA00022982"/>
    </source>
</evidence>
<evidence type="ECO:0000256" key="3">
    <source>
        <dbReference type="ARBA" id="ARBA00008939"/>
    </source>
</evidence>
<feature type="domain" description="Ribosomal protein/NADH dehydrogenase" evidence="13">
    <location>
        <begin position="24"/>
        <end position="95"/>
    </location>
</feature>
<keyword evidence="8" id="KW-0249">Electron transport</keyword>
<proteinExistence type="inferred from homology"/>
<dbReference type="EMBL" id="CP012523">
    <property type="protein sequence ID" value="ALC38556.1"/>
    <property type="molecule type" value="Genomic_DNA"/>
</dbReference>
<keyword evidence="9" id="KW-0496">Mitochondrion</keyword>
<evidence type="ECO:0000256" key="7">
    <source>
        <dbReference type="ARBA" id="ARBA00022792"/>
    </source>
</evidence>
<evidence type="ECO:0000256" key="4">
    <source>
        <dbReference type="ARBA" id="ARBA00016394"/>
    </source>
</evidence>
<keyword evidence="6" id="KW-0679">Respiratory chain</keyword>
<dbReference type="OrthoDB" id="10250268at2759"/>
<dbReference type="InterPro" id="IPR016464">
    <property type="entry name" value="NADH_Ub_cplx-1_asu_su-2"/>
</dbReference>
<evidence type="ECO:0000256" key="9">
    <source>
        <dbReference type="ARBA" id="ARBA00023128"/>
    </source>
</evidence>
<sequence length="95" mass="10815">MRLTLAVLGNFTHKLKELRIILDPASDASKGAREFVQRFYPNLKRDNPQLSILVRECNGIQPRLYARYAKGKEVSISLTNQEAPDIKKQLDAFGK</sequence>
<dbReference type="PIRSF" id="PIRSF005822">
    <property type="entry name" value="NDUA2"/>
    <property type="match status" value="1"/>
</dbReference>
<evidence type="ECO:0000313" key="15">
    <source>
        <dbReference type="Proteomes" id="UP000494163"/>
    </source>
</evidence>
<reference evidence="14 15" key="1">
    <citation type="submission" date="2015-08" db="EMBL/GenBank/DDBJ databases">
        <title>Ancestral chromatin configuration constrains chromatin evolution on differentiating sex chromosomes in Drosophila.</title>
        <authorList>
            <person name="Zhou Q."/>
            <person name="Bachtrog D."/>
        </authorList>
    </citation>
    <scope>NUCLEOTIDE SEQUENCE [LARGE SCALE GENOMIC DNA]</scope>
    <source>
        <tissue evidence="14">Whole larvae</tissue>
    </source>
</reference>
<evidence type="ECO:0000256" key="11">
    <source>
        <dbReference type="ARBA" id="ARBA00031441"/>
    </source>
</evidence>